<dbReference type="EMBL" id="BARU01034696">
    <property type="protein sequence ID" value="GAH66549.1"/>
    <property type="molecule type" value="Genomic_DNA"/>
</dbReference>
<gene>
    <name evidence="1" type="ORF">S03H2_54418</name>
</gene>
<protein>
    <recommendedName>
        <fullName evidence="2">HTH hxlR-type domain-containing protein</fullName>
    </recommendedName>
</protein>
<dbReference type="AlphaFoldDB" id="X1IKB9"/>
<dbReference type="InterPro" id="IPR036390">
    <property type="entry name" value="WH_DNA-bd_sf"/>
</dbReference>
<comment type="caution">
    <text evidence="1">The sequence shown here is derived from an EMBL/GenBank/DDBJ whole genome shotgun (WGS) entry which is preliminary data.</text>
</comment>
<accession>X1IKB9</accession>
<reference evidence="1" key="1">
    <citation type="journal article" date="2014" name="Front. Microbiol.">
        <title>High frequency of phylogenetically diverse reductive dehalogenase-homologous genes in deep subseafloor sedimentary metagenomes.</title>
        <authorList>
            <person name="Kawai M."/>
            <person name="Futagami T."/>
            <person name="Toyoda A."/>
            <person name="Takaki Y."/>
            <person name="Nishi S."/>
            <person name="Hori S."/>
            <person name="Arai W."/>
            <person name="Tsubouchi T."/>
            <person name="Morono Y."/>
            <person name="Uchiyama I."/>
            <person name="Ito T."/>
            <person name="Fujiyama A."/>
            <person name="Inagaki F."/>
            <person name="Takami H."/>
        </authorList>
    </citation>
    <scope>NUCLEOTIDE SEQUENCE</scope>
    <source>
        <strain evidence="1">Expedition CK06-06</strain>
    </source>
</reference>
<evidence type="ECO:0000313" key="1">
    <source>
        <dbReference type="EMBL" id="GAH66549.1"/>
    </source>
</evidence>
<name>X1IKB9_9ZZZZ</name>
<evidence type="ECO:0008006" key="2">
    <source>
        <dbReference type="Google" id="ProtNLM"/>
    </source>
</evidence>
<organism evidence="1">
    <name type="scientific">marine sediment metagenome</name>
    <dbReference type="NCBI Taxonomy" id="412755"/>
    <lineage>
        <taxon>unclassified sequences</taxon>
        <taxon>metagenomes</taxon>
        <taxon>ecological metagenomes</taxon>
    </lineage>
</organism>
<dbReference type="SUPFAM" id="SSF46785">
    <property type="entry name" value="Winged helix' DNA-binding domain"/>
    <property type="match status" value="1"/>
</dbReference>
<proteinExistence type="predicted"/>
<sequence>MFMGVNETEAETELRTLIQEGLIRELSREPFIRRKFYKITDMGIEEFEYARRRHAPA</sequence>